<evidence type="ECO:0000313" key="2">
    <source>
        <dbReference type="EMBL" id="CUX79608.1"/>
    </source>
</evidence>
<accession>A0ABM9VQC5</accession>
<reference evidence="2 3" key="1">
    <citation type="submission" date="2016-01" db="EMBL/GenBank/DDBJ databases">
        <authorList>
            <person name="Varghese N."/>
        </authorList>
    </citation>
    <scope>NUCLEOTIDE SEQUENCE [LARGE SCALE GENOMIC DNA]</scope>
    <source>
        <strain evidence="2 3">HL-91</strain>
    </source>
</reference>
<evidence type="ECO:0008006" key="4">
    <source>
        <dbReference type="Google" id="ProtNLM"/>
    </source>
</evidence>
<feature type="signal peptide" evidence="1">
    <location>
        <begin position="1"/>
        <end position="22"/>
    </location>
</feature>
<feature type="chain" id="PRO_5045828554" description="DUF1850 domain-containing protein" evidence="1">
    <location>
        <begin position="23"/>
        <end position="153"/>
    </location>
</feature>
<proteinExistence type="predicted"/>
<evidence type="ECO:0000256" key="1">
    <source>
        <dbReference type="SAM" id="SignalP"/>
    </source>
</evidence>
<protein>
    <recommendedName>
        <fullName evidence="4">DUF1850 domain-containing protein</fullName>
    </recommendedName>
</protein>
<name>A0ABM9VQC5_9RHOB</name>
<keyword evidence="1" id="KW-0732">Signal</keyword>
<dbReference type="Proteomes" id="UP000182045">
    <property type="component" value="Unassembled WGS sequence"/>
</dbReference>
<dbReference type="EMBL" id="FBYC01000001">
    <property type="protein sequence ID" value="CUX79608.1"/>
    <property type="molecule type" value="Genomic_DNA"/>
</dbReference>
<gene>
    <name evidence="2" type="ORF">Ga0058931_0292</name>
</gene>
<sequence length="153" mass="15941">MTVWAIGRPVLAALFMALPAHASDALQAVTQDGHIVAELPFDGGEICLTWAHSVSGGAVADCFAARDGRLVLVGSFLHDYAAGLGEVANRGRVIPAEGGGYWIVEIDEPMPPDGLPLRVGPARVGHKLTGAAGVIDLSAIAENTRVTLRVRPE</sequence>
<comment type="caution">
    <text evidence="2">The sequence shown here is derived from an EMBL/GenBank/DDBJ whole genome shotgun (WGS) entry which is preliminary data.</text>
</comment>
<dbReference type="Pfam" id="PF08905">
    <property type="entry name" value="DUF1850"/>
    <property type="match status" value="1"/>
</dbReference>
<evidence type="ECO:0000313" key="3">
    <source>
        <dbReference type="Proteomes" id="UP000182045"/>
    </source>
</evidence>
<organism evidence="2 3">
    <name type="scientific">Roseibaca calidilacus</name>
    <dbReference type="NCBI Taxonomy" id="1666912"/>
    <lineage>
        <taxon>Bacteria</taxon>
        <taxon>Pseudomonadati</taxon>
        <taxon>Pseudomonadota</taxon>
        <taxon>Alphaproteobacteria</taxon>
        <taxon>Rhodobacterales</taxon>
        <taxon>Paracoccaceae</taxon>
        <taxon>Roseinatronobacter</taxon>
    </lineage>
</organism>
<keyword evidence="3" id="KW-1185">Reference proteome</keyword>
<dbReference type="InterPro" id="IPR015001">
    <property type="entry name" value="DUF1850"/>
</dbReference>
<dbReference type="RefSeq" id="WP_245638745.1">
    <property type="nucleotide sequence ID" value="NZ_FBYC01000001.1"/>
</dbReference>